<sequence>MAKAPLTGIVQLLLWRLSQNVYFSPHCTFHEVSPDGTRKNKKKPKPVLNKFNKRLCGSVHLITRLDSNMIRAVLLLFCMSAAIYGSLSCPSSKKSKLVALPETQKDPKEHNALRNPAKLVALAETQKDPKEHNALRNPDKFKQGAKVYPVLPSSMEACYMAYSDFYEAEYESIAIKEMSHGSHLICATECIRRDLYSKLKYFAIGNGNKCMCAEDLPEKRVPGGSLKLVANTSCSLRCPGNHRESCGGLYNLAYFRLSSTLTPPKTDKFKQGAKVYPVLPSSMEACYMAYNDFYEAEYESIAIKEMSHGSHLICATECIRRDLYSKLKYFDIGNGNKCMCAEDLPEKRVPGGSLKLVANTSCSLRCPGNHRESCGGLYNLAYFRLSSTLTPPKTDKFKQGAKVYPVLPSSMEACYMAYNDFYEAEYESIAIKEMSHGSHLICATECIRRDLYSKLKYFAIGNGNKCMCAEDLPEKRVPGGSLKLVANTSCSLRCPGNHRESCGGLYNLAYFRLSSTLTPPKTDKFKQGAKVYPVLPSSMEACYMAYSDFYEAEYESIAIKEMSHGSHLICATECIRRDLYSKLKYFAIGNGNKCMCAEDLPEKRVPGGSLKLVANTSCSLRCPGNHRESCGGLYNLAYFRLSSTLTPPKTDKFKQGAKVYPVLPSSMEACYMAYNDFYEAEYESIAIKEMSHGSHLICATECIRRDLYSKLKYFAIGNGNKCMCAEDLPEKRVPGGSLKLVANTSCSLRCPGNHRESCGGLYNLAYFRLSSTLTPPKTDKFKQGAKVYPVLPSSMEACYMAYSDFYEAEYESIAIKEMSHGSHLICATECIRRDLYSKLKYFAIGNGNKCMCAEDLPEKRVPGGSLKLVANTSCSLRCPGNHRESCGGLYNLAYFRLSSTLTPPKTDKFKQGAKVYPVLPSSMEACYMAYNDFYEAEYESIAIKEMSHGSHLICATECIRRDLYSKLKYFAIGNGNKCMCAEDLPEKRVPGGSLKLVANTSCSLRCLGNLIEFCGGASEIAYFRLRSTA</sequence>
<feature type="chain" id="PRO_5012989694" description="WSC domain-containing protein" evidence="7">
    <location>
        <begin position="21"/>
        <end position="1029"/>
    </location>
</feature>
<feature type="domain" description="WSC" evidence="8">
    <location>
        <begin position="664"/>
        <end position="770"/>
    </location>
</feature>
<comment type="caution">
    <text evidence="9">The sequence shown here is derived from an EMBL/GenBank/DDBJ whole genome shotgun (WGS) entry which is preliminary data.</text>
</comment>
<dbReference type="GO" id="GO:0005886">
    <property type="term" value="C:plasma membrane"/>
    <property type="evidence" value="ECO:0007669"/>
    <property type="project" value="TreeGrafter"/>
</dbReference>
<dbReference type="InterPro" id="IPR051836">
    <property type="entry name" value="Kremen_rcpt"/>
</dbReference>
<feature type="domain" description="WSC" evidence="8">
    <location>
        <begin position="408"/>
        <end position="514"/>
    </location>
</feature>
<keyword evidence="10" id="KW-1185">Reference proteome</keyword>
<reference evidence="9 10" key="1">
    <citation type="submission" date="2017-06" db="EMBL/GenBank/DDBJ databases">
        <title>A platform for efficient transgenesis in Macrostomum lignano, a flatworm model organism for stem cell research.</title>
        <authorList>
            <person name="Berezikov E."/>
        </authorList>
    </citation>
    <scope>NUCLEOTIDE SEQUENCE [LARGE SCALE GENOMIC DNA]</scope>
    <source>
        <strain evidence="9">DV1</strain>
        <tissue evidence="9">Whole organism</tissue>
    </source>
</reference>
<keyword evidence="4" id="KW-1133">Transmembrane helix</keyword>
<dbReference type="Proteomes" id="UP000215902">
    <property type="component" value="Unassembled WGS sequence"/>
</dbReference>
<comment type="subcellular location">
    <subcellularLocation>
        <location evidence="1">Membrane</location>
        <topology evidence="1">Single-pass membrane protein</topology>
    </subcellularLocation>
</comment>
<protein>
    <recommendedName>
        <fullName evidence="8">WSC domain-containing protein</fullName>
    </recommendedName>
</protein>
<evidence type="ECO:0000256" key="1">
    <source>
        <dbReference type="ARBA" id="ARBA00004167"/>
    </source>
</evidence>
<accession>A0A267E6N1</accession>
<evidence type="ECO:0000256" key="3">
    <source>
        <dbReference type="ARBA" id="ARBA00022729"/>
    </source>
</evidence>
<evidence type="ECO:0000256" key="2">
    <source>
        <dbReference type="ARBA" id="ARBA00022692"/>
    </source>
</evidence>
<feature type="domain" description="WSC" evidence="8">
    <location>
        <begin position="152"/>
        <end position="258"/>
    </location>
</feature>
<dbReference type="EMBL" id="NIVC01002514">
    <property type="protein sequence ID" value="PAA57245.1"/>
    <property type="molecule type" value="Genomic_DNA"/>
</dbReference>
<keyword evidence="3 7" id="KW-0732">Signal</keyword>
<feature type="domain" description="WSC" evidence="8">
    <location>
        <begin position="536"/>
        <end position="642"/>
    </location>
</feature>
<dbReference type="OrthoDB" id="10057069at2759"/>
<keyword evidence="6" id="KW-0325">Glycoprotein</keyword>
<keyword evidence="5" id="KW-0472">Membrane</keyword>
<evidence type="ECO:0000259" key="8">
    <source>
        <dbReference type="PROSITE" id="PS51212"/>
    </source>
</evidence>
<feature type="domain" description="WSC" evidence="8">
    <location>
        <begin position="280"/>
        <end position="386"/>
    </location>
</feature>
<evidence type="ECO:0000256" key="6">
    <source>
        <dbReference type="ARBA" id="ARBA00023180"/>
    </source>
</evidence>
<organism evidence="9 10">
    <name type="scientific">Macrostomum lignano</name>
    <dbReference type="NCBI Taxonomy" id="282301"/>
    <lineage>
        <taxon>Eukaryota</taxon>
        <taxon>Metazoa</taxon>
        <taxon>Spiralia</taxon>
        <taxon>Lophotrochozoa</taxon>
        <taxon>Platyhelminthes</taxon>
        <taxon>Rhabditophora</taxon>
        <taxon>Macrostomorpha</taxon>
        <taxon>Macrostomida</taxon>
        <taxon>Macrostomidae</taxon>
        <taxon>Macrostomum</taxon>
    </lineage>
</organism>
<dbReference type="PANTHER" id="PTHR24269">
    <property type="entry name" value="KREMEN PROTEIN"/>
    <property type="match status" value="1"/>
</dbReference>
<dbReference type="InterPro" id="IPR002889">
    <property type="entry name" value="WSC_carb-bd"/>
</dbReference>
<evidence type="ECO:0000313" key="9">
    <source>
        <dbReference type="EMBL" id="PAA57245.1"/>
    </source>
</evidence>
<dbReference type="PANTHER" id="PTHR24269:SF16">
    <property type="entry name" value="PROTEIN SLG1"/>
    <property type="match status" value="1"/>
</dbReference>
<feature type="domain" description="WSC" evidence="8">
    <location>
        <begin position="920"/>
        <end position="1026"/>
    </location>
</feature>
<gene>
    <name evidence="9" type="ORF">BOX15_Mlig013029g1</name>
</gene>
<feature type="domain" description="WSC" evidence="8">
    <location>
        <begin position="792"/>
        <end position="898"/>
    </location>
</feature>
<evidence type="ECO:0000313" key="10">
    <source>
        <dbReference type="Proteomes" id="UP000215902"/>
    </source>
</evidence>
<name>A0A267E6N1_9PLAT</name>
<feature type="signal peptide" evidence="7">
    <location>
        <begin position="1"/>
        <end position="20"/>
    </location>
</feature>
<evidence type="ECO:0000256" key="5">
    <source>
        <dbReference type="ARBA" id="ARBA00023136"/>
    </source>
</evidence>
<dbReference type="PROSITE" id="PS51212">
    <property type="entry name" value="WSC"/>
    <property type="match status" value="7"/>
</dbReference>
<dbReference type="STRING" id="282301.A0A267E6N1"/>
<proteinExistence type="predicted"/>
<evidence type="ECO:0000256" key="4">
    <source>
        <dbReference type="ARBA" id="ARBA00022989"/>
    </source>
</evidence>
<evidence type="ECO:0000256" key="7">
    <source>
        <dbReference type="SAM" id="SignalP"/>
    </source>
</evidence>
<dbReference type="AlphaFoldDB" id="A0A267E6N1"/>
<keyword evidence="2" id="KW-0812">Transmembrane</keyword>